<reference evidence="1 2" key="1">
    <citation type="submission" date="2019-09" db="EMBL/GenBank/DDBJ databases">
        <title>Draft genome sequences of 48 bacterial type strains from the CCUG.</title>
        <authorList>
            <person name="Tunovic T."/>
            <person name="Pineiro-Iglesias B."/>
            <person name="Unosson C."/>
            <person name="Inganas E."/>
            <person name="Ohlen M."/>
            <person name="Cardew S."/>
            <person name="Jensie-Markopoulos S."/>
            <person name="Salva-Serra F."/>
            <person name="Jaen-Luchoro D."/>
            <person name="Karlsson R."/>
            <person name="Svensson-Stadler L."/>
            <person name="Chun J."/>
            <person name="Moore E."/>
        </authorList>
    </citation>
    <scope>NUCLEOTIDE SEQUENCE [LARGE SCALE GENOMIC DNA]</scope>
    <source>
        <strain evidence="1 2">CCUG 48643</strain>
    </source>
</reference>
<gene>
    <name evidence="1" type="ORF">F7Q91_21830</name>
</gene>
<dbReference type="EMBL" id="VZPX01000064">
    <property type="protein sequence ID" value="KAB0470656.1"/>
    <property type="molecule type" value="Genomic_DNA"/>
</dbReference>
<protein>
    <submittedName>
        <fullName evidence="1">Uncharacterized protein</fullName>
    </submittedName>
</protein>
<proteinExistence type="predicted"/>
<dbReference type="RefSeq" id="WP_050654454.1">
    <property type="nucleotide sequence ID" value="NZ_AP025465.1"/>
</dbReference>
<dbReference type="GeneID" id="77341123"/>
<comment type="caution">
    <text evidence="1">The sequence shown here is derived from an EMBL/GenBank/DDBJ whole genome shotgun (WGS) entry which is preliminary data.</text>
</comment>
<accession>A0A7V7NQ69</accession>
<evidence type="ECO:0000313" key="1">
    <source>
        <dbReference type="EMBL" id="KAB0470656.1"/>
    </source>
</evidence>
<evidence type="ECO:0000313" key="2">
    <source>
        <dbReference type="Proteomes" id="UP000423756"/>
    </source>
</evidence>
<dbReference type="Proteomes" id="UP000423756">
    <property type="component" value="Unassembled WGS sequence"/>
</dbReference>
<name>A0A7V7NQ69_9VIBR</name>
<dbReference type="AlphaFoldDB" id="A0A7V7NQ69"/>
<organism evidence="1 2">
    <name type="scientific">Vibrio chagasii</name>
    <dbReference type="NCBI Taxonomy" id="170679"/>
    <lineage>
        <taxon>Bacteria</taxon>
        <taxon>Pseudomonadati</taxon>
        <taxon>Pseudomonadota</taxon>
        <taxon>Gammaproteobacteria</taxon>
        <taxon>Vibrionales</taxon>
        <taxon>Vibrionaceae</taxon>
        <taxon>Vibrio</taxon>
    </lineage>
</organism>
<sequence length="67" mass="7716">MIKEQSNSKITITKSNDSLVKYQSALEAISDDFFQEYESNSQSLEAYKEKMRLKRLQKLAPSNEPNA</sequence>